<dbReference type="OrthoDB" id="73491at2759"/>
<dbReference type="AlphaFoldDB" id="A0A6G1LHQ2"/>
<gene>
    <name evidence="3" type="ORF">EJ03DRAFT_212887</name>
</gene>
<dbReference type="InterPro" id="IPR046331">
    <property type="entry name" value="GPAM1-like"/>
</dbReference>
<reference evidence="3" key="1">
    <citation type="journal article" date="2020" name="Stud. Mycol.">
        <title>101 Dothideomycetes genomes: a test case for predicting lifestyles and emergence of pathogens.</title>
        <authorList>
            <person name="Haridas S."/>
            <person name="Albert R."/>
            <person name="Binder M."/>
            <person name="Bloem J."/>
            <person name="Labutti K."/>
            <person name="Salamov A."/>
            <person name="Andreopoulos B."/>
            <person name="Baker S."/>
            <person name="Barry K."/>
            <person name="Bills G."/>
            <person name="Bluhm B."/>
            <person name="Cannon C."/>
            <person name="Castanera R."/>
            <person name="Culley D."/>
            <person name="Daum C."/>
            <person name="Ezra D."/>
            <person name="Gonzalez J."/>
            <person name="Henrissat B."/>
            <person name="Kuo A."/>
            <person name="Liang C."/>
            <person name="Lipzen A."/>
            <person name="Lutzoni F."/>
            <person name="Magnuson J."/>
            <person name="Mondo S."/>
            <person name="Nolan M."/>
            <person name="Ohm R."/>
            <person name="Pangilinan J."/>
            <person name="Park H.-J."/>
            <person name="Ramirez L."/>
            <person name="Alfaro M."/>
            <person name="Sun H."/>
            <person name="Tritt A."/>
            <person name="Yoshinaga Y."/>
            <person name="Zwiers L.-H."/>
            <person name="Turgeon B."/>
            <person name="Goodwin S."/>
            <person name="Spatafora J."/>
            <person name="Crous P."/>
            <person name="Grigoriev I."/>
        </authorList>
    </citation>
    <scope>NUCLEOTIDE SEQUENCE</scope>
    <source>
        <strain evidence="3">CBS 116005</strain>
    </source>
</reference>
<dbReference type="PANTHER" id="PTHR46370">
    <property type="entry name" value="GPALPP MOTIFS-CONTAINING PROTEIN 1"/>
    <property type="match status" value="1"/>
</dbReference>
<feature type="compositionally biased region" description="Basic and acidic residues" evidence="1">
    <location>
        <begin position="196"/>
        <end position="245"/>
    </location>
</feature>
<organism evidence="3 4">
    <name type="scientific">Teratosphaeria nubilosa</name>
    <dbReference type="NCBI Taxonomy" id="161662"/>
    <lineage>
        <taxon>Eukaryota</taxon>
        <taxon>Fungi</taxon>
        <taxon>Dikarya</taxon>
        <taxon>Ascomycota</taxon>
        <taxon>Pezizomycotina</taxon>
        <taxon>Dothideomycetes</taxon>
        <taxon>Dothideomycetidae</taxon>
        <taxon>Mycosphaerellales</taxon>
        <taxon>Teratosphaeriaceae</taxon>
        <taxon>Teratosphaeria</taxon>
    </lineage>
</organism>
<dbReference type="EMBL" id="ML995816">
    <property type="protein sequence ID" value="KAF2772099.1"/>
    <property type="molecule type" value="Genomic_DNA"/>
</dbReference>
<dbReference type="InterPro" id="IPR022226">
    <property type="entry name" value="DUF3752"/>
</dbReference>
<keyword evidence="4" id="KW-1185">Reference proteome</keyword>
<feature type="domain" description="DUF3752" evidence="2">
    <location>
        <begin position="122"/>
        <end position="271"/>
    </location>
</feature>
<evidence type="ECO:0000259" key="2">
    <source>
        <dbReference type="Pfam" id="PF12572"/>
    </source>
</evidence>
<protein>
    <recommendedName>
        <fullName evidence="2">DUF3752 domain-containing protein</fullName>
    </recommendedName>
</protein>
<dbReference type="Proteomes" id="UP000799436">
    <property type="component" value="Unassembled WGS sequence"/>
</dbReference>
<name>A0A6G1LHQ2_9PEZI</name>
<proteinExistence type="predicted"/>
<accession>A0A6G1LHQ2</accession>
<dbReference type="Pfam" id="PF12572">
    <property type="entry name" value="DUF3752"/>
    <property type="match status" value="1"/>
</dbReference>
<feature type="compositionally biased region" description="Low complexity" evidence="1">
    <location>
        <begin position="267"/>
        <end position="276"/>
    </location>
</feature>
<feature type="compositionally biased region" description="Acidic residues" evidence="1">
    <location>
        <begin position="65"/>
        <end position="78"/>
    </location>
</feature>
<evidence type="ECO:0000313" key="3">
    <source>
        <dbReference type="EMBL" id="KAF2772099.1"/>
    </source>
</evidence>
<evidence type="ECO:0000313" key="4">
    <source>
        <dbReference type="Proteomes" id="UP000799436"/>
    </source>
</evidence>
<evidence type="ECO:0000256" key="1">
    <source>
        <dbReference type="SAM" id="MobiDB-lite"/>
    </source>
</evidence>
<feature type="region of interest" description="Disordered" evidence="1">
    <location>
        <begin position="1"/>
        <end position="276"/>
    </location>
</feature>
<sequence>MSALGPDLPPHLLAKRKRREEEEDRNEPAIASGALRSPSPHEKRPRVIGPAMPPAPLDERPTEPPEAEGSDSDEDDDFGPALPNARAGSTVEDVDKQDSVSARPALTASADKPKRDDWMMLPPQQDDLAARLDPSKPRARGFNTGKGAKGPRAGLQDNSSWHETPEQKQKRLQDEMMGISKADTAASGKPARPIKSAKDEAAAARQTEQVERSRGPSLMEQHKQSKGAEAEDDPSKRAFDRDKDMASGSRISGAQKSEMLKKGGGFSSKFSGGSYL</sequence>
<feature type="compositionally biased region" description="Basic and acidic residues" evidence="1">
    <location>
        <begin position="163"/>
        <end position="174"/>
    </location>
</feature>
<dbReference type="PANTHER" id="PTHR46370:SF1">
    <property type="entry name" value="GPALPP MOTIFS-CONTAINING PROTEIN 1"/>
    <property type="match status" value="1"/>
</dbReference>